<organism evidence="1 2">
    <name type="scientific">Polaribacter cellanae</name>
    <dbReference type="NCBI Taxonomy" id="2818493"/>
    <lineage>
        <taxon>Bacteria</taxon>
        <taxon>Pseudomonadati</taxon>
        <taxon>Bacteroidota</taxon>
        <taxon>Flavobacteriia</taxon>
        <taxon>Flavobacteriales</taxon>
        <taxon>Flavobacteriaceae</taxon>
    </lineage>
</organism>
<dbReference type="AlphaFoldDB" id="A0A975CKW8"/>
<reference evidence="1 2" key="1">
    <citation type="submission" date="2021-03" db="EMBL/GenBank/DDBJ databases">
        <title>Complete genome of Polaribacter_sp.SM13.</title>
        <authorList>
            <person name="Jeong S.W."/>
            <person name="Bae J.W."/>
        </authorList>
    </citation>
    <scope>NUCLEOTIDE SEQUENCE [LARGE SCALE GENOMIC DNA]</scope>
    <source>
        <strain evidence="1 2">SM13</strain>
    </source>
</reference>
<proteinExistence type="predicted"/>
<protein>
    <submittedName>
        <fullName evidence="1">Uncharacterized protein</fullName>
    </submittedName>
</protein>
<accession>A0A975CKW8</accession>
<gene>
    <name evidence="1" type="ORF">J3359_12030</name>
</gene>
<keyword evidence="2" id="KW-1185">Reference proteome</keyword>
<dbReference type="RefSeq" id="WP_208077104.1">
    <property type="nucleotide sequence ID" value="NZ_CP071869.1"/>
</dbReference>
<dbReference type="EMBL" id="CP071869">
    <property type="protein sequence ID" value="QTE21548.1"/>
    <property type="molecule type" value="Genomic_DNA"/>
</dbReference>
<name>A0A975CKW8_9FLAO</name>
<dbReference type="Proteomes" id="UP000663920">
    <property type="component" value="Chromosome"/>
</dbReference>
<evidence type="ECO:0000313" key="2">
    <source>
        <dbReference type="Proteomes" id="UP000663920"/>
    </source>
</evidence>
<dbReference type="KEGG" id="pcea:J3359_12030"/>
<sequence length="87" mass="10338">MEKVKIYYKPEVVKYINDLVFKLNENAIEYKNNLLDFIEKDISIFPKKLTPLSIAYLGSNYIFLKKKKNTYLVTYITNNHNSISNRL</sequence>
<evidence type="ECO:0000313" key="1">
    <source>
        <dbReference type="EMBL" id="QTE21548.1"/>
    </source>
</evidence>